<name>A0A1I1Q257_9ACTN</name>
<protein>
    <recommendedName>
        <fullName evidence="1">DUF6879 domain-containing protein</fullName>
    </recommendedName>
</protein>
<evidence type="ECO:0000259" key="1">
    <source>
        <dbReference type="Pfam" id="PF21806"/>
    </source>
</evidence>
<dbReference type="InterPro" id="IPR049244">
    <property type="entry name" value="DUF6879"/>
</dbReference>
<dbReference type="AlphaFoldDB" id="A0A1I1Q257"/>
<dbReference type="STRING" id="910347.SAMN05421773_110221"/>
<evidence type="ECO:0000313" key="3">
    <source>
        <dbReference type="Proteomes" id="UP000199207"/>
    </source>
</evidence>
<dbReference type="RefSeq" id="WP_093840037.1">
    <property type="nucleotide sequence ID" value="NZ_FOLM01000010.1"/>
</dbReference>
<dbReference type="EMBL" id="FOLM01000010">
    <property type="protein sequence ID" value="SFD16075.1"/>
    <property type="molecule type" value="Genomic_DNA"/>
</dbReference>
<organism evidence="2 3">
    <name type="scientific">Streptomyces aidingensis</name>
    <dbReference type="NCBI Taxonomy" id="910347"/>
    <lineage>
        <taxon>Bacteria</taxon>
        <taxon>Bacillati</taxon>
        <taxon>Actinomycetota</taxon>
        <taxon>Actinomycetes</taxon>
        <taxon>Kitasatosporales</taxon>
        <taxon>Streptomycetaceae</taxon>
        <taxon>Streptomyces</taxon>
    </lineage>
</organism>
<dbReference type="Proteomes" id="UP000199207">
    <property type="component" value="Unassembled WGS sequence"/>
</dbReference>
<accession>A0A1I1Q257</accession>
<dbReference type="OrthoDB" id="3821358at2"/>
<keyword evidence="3" id="KW-1185">Reference proteome</keyword>
<sequence>MRRTFFSLGDPGFRSHFAEFQRTAFRLETLQKYDVTYERTEFERFLAGESRGTFPGLEGWLRRVGEGTRRGKEFRRVHILEEPLTDYARFECLWSYRHTVAAGEDVRIIPVPAGQWPEGLPRRDFWLFDSRRLVLMNYGPDGTFVSAEALDDPEPVAEAVRWRDRALAASTPFPEYARRFDELMLSSGSGRPA</sequence>
<dbReference type="Pfam" id="PF21806">
    <property type="entry name" value="DUF6879"/>
    <property type="match status" value="1"/>
</dbReference>
<evidence type="ECO:0000313" key="2">
    <source>
        <dbReference type="EMBL" id="SFD16075.1"/>
    </source>
</evidence>
<reference evidence="2 3" key="1">
    <citation type="submission" date="2016-10" db="EMBL/GenBank/DDBJ databases">
        <authorList>
            <person name="de Groot N.N."/>
        </authorList>
    </citation>
    <scope>NUCLEOTIDE SEQUENCE [LARGE SCALE GENOMIC DNA]</scope>
    <source>
        <strain evidence="2 3">CGMCC 4.5739</strain>
    </source>
</reference>
<proteinExistence type="predicted"/>
<gene>
    <name evidence="2" type="ORF">SAMN05421773_110221</name>
</gene>
<feature type="domain" description="DUF6879" evidence="1">
    <location>
        <begin position="13"/>
        <end position="177"/>
    </location>
</feature>